<comment type="caution">
    <text evidence="4">The sequence shown here is derived from an EMBL/GenBank/DDBJ whole genome shotgun (WGS) entry which is preliminary data.</text>
</comment>
<keyword evidence="2" id="KW-0963">Cytoplasm</keyword>
<dbReference type="PANTHER" id="PTHR46268">
    <property type="entry name" value="STRESS RESPONSE PROTEIN NHAX"/>
    <property type="match status" value="1"/>
</dbReference>
<dbReference type="Pfam" id="PF00582">
    <property type="entry name" value="Usp"/>
    <property type="match status" value="1"/>
</dbReference>
<evidence type="ECO:0000313" key="4">
    <source>
        <dbReference type="EMBL" id="MFD1030390.1"/>
    </source>
</evidence>
<dbReference type="Gene3D" id="3.40.50.620">
    <property type="entry name" value="HUPs"/>
    <property type="match status" value="1"/>
</dbReference>
<protein>
    <recommendedName>
        <fullName evidence="2">Universal stress protein</fullName>
    </recommendedName>
</protein>
<dbReference type="SUPFAM" id="SSF52402">
    <property type="entry name" value="Adenine nucleotide alpha hydrolases-like"/>
    <property type="match status" value="1"/>
</dbReference>
<evidence type="ECO:0000259" key="3">
    <source>
        <dbReference type="Pfam" id="PF00582"/>
    </source>
</evidence>
<comment type="similarity">
    <text evidence="1 2">Belongs to the universal stress protein A family.</text>
</comment>
<dbReference type="Proteomes" id="UP001597109">
    <property type="component" value="Unassembled WGS sequence"/>
</dbReference>
<reference evidence="5" key="1">
    <citation type="journal article" date="2019" name="Int. J. Syst. Evol. Microbiol.">
        <title>The Global Catalogue of Microorganisms (GCM) 10K type strain sequencing project: providing services to taxonomists for standard genome sequencing and annotation.</title>
        <authorList>
            <consortium name="The Broad Institute Genomics Platform"/>
            <consortium name="The Broad Institute Genome Sequencing Center for Infectious Disease"/>
            <person name="Wu L."/>
            <person name="Ma J."/>
        </authorList>
    </citation>
    <scope>NUCLEOTIDE SEQUENCE [LARGE SCALE GENOMIC DNA]</scope>
    <source>
        <strain evidence="5">CCUG 56756</strain>
    </source>
</reference>
<dbReference type="PANTHER" id="PTHR46268:SF6">
    <property type="entry name" value="UNIVERSAL STRESS PROTEIN UP12"/>
    <property type="match status" value="1"/>
</dbReference>
<dbReference type="PIRSF" id="PIRSF006276">
    <property type="entry name" value="UspA"/>
    <property type="match status" value="1"/>
</dbReference>
<organism evidence="4 5">
    <name type="scientific">Metaplanococcus flavidus</name>
    <dbReference type="NCBI Taxonomy" id="569883"/>
    <lineage>
        <taxon>Bacteria</taxon>
        <taxon>Bacillati</taxon>
        <taxon>Bacillota</taxon>
        <taxon>Bacilli</taxon>
        <taxon>Bacillales</taxon>
        <taxon>Caryophanaceae</taxon>
        <taxon>Metaplanococcus</taxon>
    </lineage>
</organism>
<gene>
    <name evidence="4" type="ORF">ACFQ1X_03020</name>
</gene>
<dbReference type="CDD" id="cd00293">
    <property type="entry name" value="USP-like"/>
    <property type="match status" value="1"/>
</dbReference>
<feature type="domain" description="UspA" evidence="3">
    <location>
        <begin position="5"/>
        <end position="144"/>
    </location>
</feature>
<dbReference type="EMBL" id="JBHTKI010000006">
    <property type="protein sequence ID" value="MFD1030390.1"/>
    <property type="molecule type" value="Genomic_DNA"/>
</dbReference>
<dbReference type="InterPro" id="IPR006015">
    <property type="entry name" value="Universal_stress_UspA"/>
</dbReference>
<evidence type="ECO:0000313" key="5">
    <source>
        <dbReference type="Proteomes" id="UP001597109"/>
    </source>
</evidence>
<keyword evidence="5" id="KW-1185">Reference proteome</keyword>
<evidence type="ECO:0000256" key="2">
    <source>
        <dbReference type="PIRNR" id="PIRNR006276"/>
    </source>
</evidence>
<dbReference type="RefSeq" id="WP_144838804.1">
    <property type="nucleotide sequence ID" value="NZ_JBHTKI010000006.1"/>
</dbReference>
<evidence type="ECO:0000256" key="1">
    <source>
        <dbReference type="ARBA" id="ARBA00008791"/>
    </source>
</evidence>
<accession>A0ABW3L7E7</accession>
<name>A0ABW3L7E7_9BACL</name>
<dbReference type="PRINTS" id="PR01438">
    <property type="entry name" value="UNVRSLSTRESS"/>
</dbReference>
<sequence length="164" mass="17850">MTLKYQQILVAVDGSKEAEWAFKKSVGIATRNNATLNLVNIIDTRSFAAIEAYDRSIADRAQKFAEDLLADYKKEAMAAGVEKVNIVVDYGSPKTMISRDLAAKVEADLIICGATGLNAVERFLIGSVSEHIVRSARCDVLVVRTDDAPADLKAMADEEQKPTT</sequence>
<dbReference type="InterPro" id="IPR006016">
    <property type="entry name" value="UspA"/>
</dbReference>
<dbReference type="InterPro" id="IPR014729">
    <property type="entry name" value="Rossmann-like_a/b/a_fold"/>
</dbReference>
<comment type="subcellular location">
    <subcellularLocation>
        <location evidence="2">Cytoplasm</location>
    </subcellularLocation>
</comment>
<proteinExistence type="inferred from homology"/>